<gene>
    <name evidence="2" type="ORF">SAMN05216554_2242</name>
</gene>
<dbReference type="InterPro" id="IPR051532">
    <property type="entry name" value="Ester_Hydrolysis_Enzymes"/>
</dbReference>
<dbReference type="InterPro" id="IPR036514">
    <property type="entry name" value="SGNH_hydro_sf"/>
</dbReference>
<proteinExistence type="predicted"/>
<dbReference type="PANTHER" id="PTHR30383:SF5">
    <property type="entry name" value="SGNH HYDROLASE-TYPE ESTERASE DOMAIN-CONTAINING PROTEIN"/>
    <property type="match status" value="1"/>
</dbReference>
<evidence type="ECO:0000313" key="3">
    <source>
        <dbReference type="Proteomes" id="UP000198891"/>
    </source>
</evidence>
<dbReference type="STRING" id="381665.SAMN05216554_2242"/>
<dbReference type="GO" id="GO:0004622">
    <property type="term" value="F:phosphatidylcholine lysophospholipase activity"/>
    <property type="evidence" value="ECO:0007669"/>
    <property type="project" value="TreeGrafter"/>
</dbReference>
<dbReference type="Gene3D" id="3.40.50.1110">
    <property type="entry name" value="SGNH hydrolase"/>
    <property type="match status" value="1"/>
</dbReference>
<dbReference type="AlphaFoldDB" id="A0A1H3Q1U3"/>
<dbReference type="SUPFAM" id="SSF52266">
    <property type="entry name" value="SGNH hydrolase"/>
    <property type="match status" value="1"/>
</dbReference>
<dbReference type="PANTHER" id="PTHR30383">
    <property type="entry name" value="THIOESTERASE 1/PROTEASE 1/LYSOPHOSPHOLIPASE L1"/>
    <property type="match status" value="1"/>
</dbReference>
<keyword evidence="3" id="KW-1185">Reference proteome</keyword>
<reference evidence="2 3" key="1">
    <citation type="submission" date="2016-10" db="EMBL/GenBank/DDBJ databases">
        <authorList>
            <person name="de Groot N.N."/>
        </authorList>
    </citation>
    <scope>NUCLEOTIDE SEQUENCE [LARGE SCALE GENOMIC DNA]</scope>
    <source>
        <strain evidence="2 3">CGMCC 4.3491</strain>
    </source>
</reference>
<dbReference type="EMBL" id="FNPZ01000002">
    <property type="protein sequence ID" value="SDZ07141.1"/>
    <property type="molecule type" value="Genomic_DNA"/>
</dbReference>
<protein>
    <submittedName>
        <fullName evidence="2">Lysophospholipase L1</fullName>
    </submittedName>
</protein>
<organism evidence="2 3">
    <name type="scientific">Herbiconiux ginsengi</name>
    <dbReference type="NCBI Taxonomy" id="381665"/>
    <lineage>
        <taxon>Bacteria</taxon>
        <taxon>Bacillati</taxon>
        <taxon>Actinomycetota</taxon>
        <taxon>Actinomycetes</taxon>
        <taxon>Micrococcales</taxon>
        <taxon>Microbacteriaceae</taxon>
        <taxon>Herbiconiux</taxon>
    </lineage>
</organism>
<evidence type="ECO:0000313" key="2">
    <source>
        <dbReference type="EMBL" id="SDZ07141.1"/>
    </source>
</evidence>
<sequence length="214" mass="24031">MANECREGERVNCEDLQREAQMTTGKAKTVFVGDSLTEGGRWQEWFPEVEAINLGIAADTTEGLIDRLDEVAAHDPDTVVLLIGTNDVANRRAVEQVVRNIETILVELRAALPDARILVQSVLPRGREYAEFVKEINRHVWQFAATVKAHYLDLWPVMALDDGELNPAYTTDRLHLNDAGYEAWLSELVPALERVHDLPPSSRPIRLPELGKVD</sequence>
<evidence type="ECO:0000259" key="1">
    <source>
        <dbReference type="Pfam" id="PF13472"/>
    </source>
</evidence>
<dbReference type="InterPro" id="IPR013830">
    <property type="entry name" value="SGNH_hydro"/>
</dbReference>
<name>A0A1H3Q1U3_9MICO</name>
<accession>A0A1H3Q1U3</accession>
<dbReference type="Pfam" id="PF13472">
    <property type="entry name" value="Lipase_GDSL_2"/>
    <property type="match status" value="1"/>
</dbReference>
<dbReference type="Proteomes" id="UP000198891">
    <property type="component" value="Unassembled WGS sequence"/>
</dbReference>
<feature type="domain" description="SGNH hydrolase-type esterase" evidence="1">
    <location>
        <begin position="31"/>
        <end position="183"/>
    </location>
</feature>